<sequence>MVATPLCFAVLQTGYSSEYTESKYGGYAKMLENMLKDPEEVWDIFKVIDGNFPSLEELDMYDGVVITGSSSDAHGNEEWILKLCDILKCLYDKKKKILGICFGHQVLSRALGGRTGRSSVGWEVGLKEIQLNTDRVQKLYGLKPPSVLKTIESHQDQ</sequence>
<dbReference type="Pfam" id="PF00117">
    <property type="entry name" value="GATase"/>
    <property type="match status" value="1"/>
</dbReference>
<dbReference type="SUPFAM" id="SSF52317">
    <property type="entry name" value="Class I glutamine amidotransferase-like"/>
    <property type="match status" value="1"/>
</dbReference>
<organism evidence="3 4">
    <name type="scientific">Taxus chinensis</name>
    <name type="common">Chinese yew</name>
    <name type="synonym">Taxus wallichiana var. chinensis</name>
    <dbReference type="NCBI Taxonomy" id="29808"/>
    <lineage>
        <taxon>Eukaryota</taxon>
        <taxon>Viridiplantae</taxon>
        <taxon>Streptophyta</taxon>
        <taxon>Embryophyta</taxon>
        <taxon>Tracheophyta</taxon>
        <taxon>Spermatophyta</taxon>
        <taxon>Pinopsida</taxon>
        <taxon>Pinidae</taxon>
        <taxon>Conifers II</taxon>
        <taxon>Cupressales</taxon>
        <taxon>Taxaceae</taxon>
        <taxon>Taxus</taxon>
    </lineage>
</organism>
<reference evidence="3 4" key="1">
    <citation type="journal article" date="2021" name="Nat. Plants">
        <title>The Taxus genome provides insights into paclitaxel biosynthesis.</title>
        <authorList>
            <person name="Xiong X."/>
            <person name="Gou J."/>
            <person name="Liao Q."/>
            <person name="Li Y."/>
            <person name="Zhou Q."/>
            <person name="Bi G."/>
            <person name="Li C."/>
            <person name="Du R."/>
            <person name="Wang X."/>
            <person name="Sun T."/>
            <person name="Guo L."/>
            <person name="Liang H."/>
            <person name="Lu P."/>
            <person name="Wu Y."/>
            <person name="Zhang Z."/>
            <person name="Ro D.K."/>
            <person name="Shang Y."/>
            <person name="Huang S."/>
            <person name="Yan J."/>
        </authorList>
    </citation>
    <scope>NUCLEOTIDE SEQUENCE [LARGE SCALE GENOMIC DNA]</scope>
    <source>
        <strain evidence="3">Ta-2019</strain>
    </source>
</reference>
<keyword evidence="4" id="KW-1185">Reference proteome</keyword>
<evidence type="ECO:0000256" key="1">
    <source>
        <dbReference type="ARBA" id="ARBA00011083"/>
    </source>
</evidence>
<comment type="similarity">
    <text evidence="1">Belongs to the peptidase C26 family.</text>
</comment>
<dbReference type="InterPro" id="IPR044992">
    <property type="entry name" value="ChyE-like"/>
</dbReference>
<evidence type="ECO:0000313" key="4">
    <source>
        <dbReference type="Proteomes" id="UP000824469"/>
    </source>
</evidence>
<evidence type="ECO:0000259" key="2">
    <source>
        <dbReference type="Pfam" id="PF00117"/>
    </source>
</evidence>
<dbReference type="Proteomes" id="UP000824469">
    <property type="component" value="Unassembled WGS sequence"/>
</dbReference>
<dbReference type="PANTHER" id="PTHR42695:SF5">
    <property type="entry name" value="GLUTAMINE AMIDOTRANSFERASE YLR126C-RELATED"/>
    <property type="match status" value="1"/>
</dbReference>
<dbReference type="InterPro" id="IPR017926">
    <property type="entry name" value="GATASE"/>
</dbReference>
<dbReference type="GO" id="GO:0005829">
    <property type="term" value="C:cytosol"/>
    <property type="evidence" value="ECO:0007669"/>
    <property type="project" value="TreeGrafter"/>
</dbReference>
<accession>A0AA38FNL1</accession>
<evidence type="ECO:0000313" key="3">
    <source>
        <dbReference type="EMBL" id="KAH9306688.1"/>
    </source>
</evidence>
<protein>
    <recommendedName>
        <fullName evidence="2">Glutamine amidotransferase domain-containing protein</fullName>
    </recommendedName>
</protein>
<comment type="caution">
    <text evidence="3">The sequence shown here is derived from an EMBL/GenBank/DDBJ whole genome shotgun (WGS) entry which is preliminary data.</text>
</comment>
<dbReference type="OMA" id="GNEEWIL"/>
<dbReference type="PANTHER" id="PTHR42695">
    <property type="entry name" value="GLUTAMINE AMIDOTRANSFERASE YLR126C-RELATED"/>
    <property type="match status" value="1"/>
</dbReference>
<gene>
    <name evidence="3" type="ORF">KI387_011092</name>
</gene>
<dbReference type="InterPro" id="IPR029062">
    <property type="entry name" value="Class_I_gatase-like"/>
</dbReference>
<dbReference type="PROSITE" id="PS51273">
    <property type="entry name" value="GATASE_TYPE_1"/>
    <property type="match status" value="1"/>
</dbReference>
<dbReference type="Gene3D" id="3.40.50.880">
    <property type="match status" value="1"/>
</dbReference>
<proteinExistence type="inferred from homology"/>
<feature type="domain" description="Glutamine amidotransferase" evidence="2">
    <location>
        <begin position="54"/>
        <end position="145"/>
    </location>
</feature>
<dbReference type="EMBL" id="JAHRHJ020000008">
    <property type="protein sequence ID" value="KAH9306688.1"/>
    <property type="molecule type" value="Genomic_DNA"/>
</dbReference>
<dbReference type="AlphaFoldDB" id="A0AA38FNL1"/>
<name>A0AA38FNL1_TAXCH</name>
<feature type="non-terminal residue" evidence="3">
    <location>
        <position position="157"/>
    </location>
</feature>
<dbReference type="CDD" id="cd01741">
    <property type="entry name" value="GATase1_1"/>
    <property type="match status" value="1"/>
</dbReference>